<keyword evidence="2" id="KW-1185">Reference proteome</keyword>
<comment type="caution">
    <text evidence="1">The sequence shown here is derived from an EMBL/GenBank/DDBJ whole genome shotgun (WGS) entry which is preliminary data.</text>
</comment>
<accession>A0A2G1WAR5</accession>
<dbReference type="EMBL" id="NIZW01000003">
    <property type="protein sequence ID" value="PHQ36123.1"/>
    <property type="molecule type" value="Genomic_DNA"/>
</dbReference>
<reference evidence="1 2" key="1">
    <citation type="submission" date="2017-06" db="EMBL/GenBank/DDBJ databases">
        <title>Description of Rhodopirellula bahusiensis sp. nov.</title>
        <authorList>
            <person name="Kizina J."/>
            <person name="Harder J."/>
        </authorList>
    </citation>
    <scope>NUCLEOTIDE SEQUENCE [LARGE SCALE GENOMIC DNA]</scope>
    <source>
        <strain evidence="1 2">SWK21</strain>
    </source>
</reference>
<evidence type="ECO:0000313" key="2">
    <source>
        <dbReference type="Proteomes" id="UP000225740"/>
    </source>
</evidence>
<dbReference type="AlphaFoldDB" id="A0A2G1WAR5"/>
<evidence type="ECO:0000313" key="1">
    <source>
        <dbReference type="EMBL" id="PHQ36123.1"/>
    </source>
</evidence>
<organism evidence="1 2">
    <name type="scientific">Rhodopirellula bahusiensis</name>
    <dbReference type="NCBI Taxonomy" id="2014065"/>
    <lineage>
        <taxon>Bacteria</taxon>
        <taxon>Pseudomonadati</taxon>
        <taxon>Planctomycetota</taxon>
        <taxon>Planctomycetia</taxon>
        <taxon>Pirellulales</taxon>
        <taxon>Pirellulaceae</taxon>
        <taxon>Rhodopirellula</taxon>
    </lineage>
</organism>
<protein>
    <submittedName>
        <fullName evidence="1">Uncharacterized protein</fullName>
    </submittedName>
</protein>
<proteinExistence type="predicted"/>
<name>A0A2G1WAR5_9BACT</name>
<gene>
    <name evidence="1" type="ORF">CEE69_05420</name>
</gene>
<sequence length="113" mass="12436">MYAKALRTHLRRGASLELIAQSNPIQTTFASVESVLIAHHRALPFYELLALADQPPIETEATAPGGLVTFFVDVRHISSDSVRVDASSFGNNWFKLERLDESVVIQRNAGSEA</sequence>
<dbReference type="Proteomes" id="UP000225740">
    <property type="component" value="Unassembled WGS sequence"/>
</dbReference>